<dbReference type="InterPro" id="IPR035107">
    <property type="entry name" value="tRNA_thiolation_TtcA_Ctu1"/>
</dbReference>
<sequence length="302" mass="33916">MKCKRCKATAAVALPSHHAGFCEECYDLFFTRQVEKGIRRQKLLTFEDRVLVALSGGKDSLALMLVLSKLGYNVTGLHIDLAIPGSSPVARGVVERFCHKHGFKLIVKEMAEEGLAIPLVKARLNRPVCSACGKIKRYFFNKTALDEGYTVLATGHNLDDEIARLFSNTLRWDIAYLSDQGPALPAEGGFARKIKPLYRLSEFETANYSFLQGIEYHYAPCPYSQGASFTQYKKLWADLEDQMPGRKLDFYLGFLERGKEIFARHEQTHGDQLQPCERCGYPTSAEVCGVCRIREAVSRDDG</sequence>
<dbReference type="eggNOG" id="COG0037">
    <property type="taxonomic scope" value="Bacteria"/>
</dbReference>
<organism evidence="6 7">
    <name type="scientific">Oleidesulfovibrio alaskensis (strain ATCC BAA-1058 / DSM 17464 / G20)</name>
    <name type="common">Desulfovibrio alaskensis</name>
    <dbReference type="NCBI Taxonomy" id="207559"/>
    <lineage>
        <taxon>Bacteria</taxon>
        <taxon>Pseudomonadati</taxon>
        <taxon>Thermodesulfobacteriota</taxon>
        <taxon>Desulfovibrionia</taxon>
        <taxon>Desulfovibrionales</taxon>
        <taxon>Desulfovibrionaceae</taxon>
        <taxon>Oleidesulfovibrio</taxon>
    </lineage>
</organism>
<evidence type="ECO:0000313" key="7">
    <source>
        <dbReference type="Proteomes" id="UP000002710"/>
    </source>
</evidence>
<feature type="binding site" evidence="2">
    <location>
        <position position="291"/>
    </location>
    <ligand>
        <name>Zn(2+)</name>
        <dbReference type="ChEBI" id="CHEBI:29105"/>
        <label>2</label>
    </ligand>
</feature>
<evidence type="ECO:0000256" key="3">
    <source>
        <dbReference type="PIRSR" id="PIRSR004976-51"/>
    </source>
</evidence>
<feature type="binding site" evidence="2">
    <location>
        <position position="288"/>
    </location>
    <ligand>
        <name>Zn(2+)</name>
        <dbReference type="ChEBI" id="CHEBI:29105"/>
        <label>2</label>
    </ligand>
</feature>
<dbReference type="GO" id="GO:0002143">
    <property type="term" value="P:tRNA wobble position uridine thiolation"/>
    <property type="evidence" value="ECO:0007669"/>
    <property type="project" value="TreeGrafter"/>
</dbReference>
<dbReference type="GO" id="GO:0016740">
    <property type="term" value="F:transferase activity"/>
    <property type="evidence" value="ECO:0007669"/>
    <property type="project" value="UniProtKB-KW"/>
</dbReference>
<evidence type="ECO:0000256" key="2">
    <source>
        <dbReference type="PIRSR" id="PIRSR004976-50"/>
    </source>
</evidence>
<dbReference type="InterPro" id="IPR000541">
    <property type="entry name" value="Ncs6/Tuc1/Ctu1"/>
</dbReference>
<dbReference type="InterPro" id="IPR014729">
    <property type="entry name" value="Rossmann-like_a/b/a_fold"/>
</dbReference>
<feature type="binding site" evidence="3">
    <location>
        <begin position="53"/>
        <end position="55"/>
    </location>
    <ligand>
        <name>ATP</name>
        <dbReference type="ChEBI" id="CHEBI:30616"/>
    </ligand>
</feature>
<feature type="binding site" evidence="3">
    <location>
        <position position="59"/>
    </location>
    <ligand>
        <name>ATP</name>
        <dbReference type="ChEBI" id="CHEBI:30616"/>
    </ligand>
</feature>
<dbReference type="KEGG" id="dde:Dde_3611"/>
<keyword evidence="7" id="KW-1185">Reference proteome</keyword>
<dbReference type="Gene3D" id="3.40.50.620">
    <property type="entry name" value="HUPs"/>
    <property type="match status" value="1"/>
</dbReference>
<dbReference type="HOGENOM" id="CLU_026481_1_1_7"/>
<feature type="binding site" evidence="2">
    <location>
        <position position="3"/>
    </location>
    <ligand>
        <name>Zn(2+)</name>
        <dbReference type="ChEBI" id="CHEBI:29105"/>
        <label>1</label>
    </ligand>
</feature>
<gene>
    <name evidence="6" type="ordered locus">Dde_3611</name>
</gene>
<dbReference type="PANTHER" id="PTHR11807">
    <property type="entry name" value="ATPASES OF THE PP SUPERFAMILY-RELATED"/>
    <property type="match status" value="1"/>
</dbReference>
<dbReference type="NCBIfam" id="TIGR00269">
    <property type="entry name" value="TIGR00269 family protein"/>
    <property type="match status" value="1"/>
</dbReference>
<dbReference type="SUPFAM" id="SSF52402">
    <property type="entry name" value="Adenine nucleotide alpha hydrolases-like"/>
    <property type="match status" value="1"/>
</dbReference>
<feature type="binding site" evidence="2">
    <location>
        <position position="276"/>
    </location>
    <ligand>
        <name>Zn(2+)</name>
        <dbReference type="ChEBI" id="CHEBI:29105"/>
        <label>2</label>
    </ligand>
</feature>
<feature type="binding site" evidence="3">
    <location>
        <position position="160"/>
    </location>
    <ligand>
        <name>ATP</name>
        <dbReference type="ChEBI" id="CHEBI:30616"/>
    </ligand>
</feature>
<dbReference type="GO" id="GO:0005524">
    <property type="term" value="F:ATP binding"/>
    <property type="evidence" value="ECO:0007669"/>
    <property type="project" value="UniProtKB-KW"/>
</dbReference>
<name>Q30V92_OLEA2</name>
<feature type="binding site" evidence="3">
    <location>
        <position position="155"/>
    </location>
    <ligand>
        <name>ATP</name>
        <dbReference type="ChEBI" id="CHEBI:30616"/>
    </ligand>
</feature>
<dbReference type="Proteomes" id="UP000002710">
    <property type="component" value="Chromosome"/>
</dbReference>
<feature type="binding site" evidence="2">
    <location>
        <position position="6"/>
    </location>
    <ligand>
        <name>Zn(2+)</name>
        <dbReference type="ChEBI" id="CHEBI:29105"/>
        <label>1</label>
    </ligand>
</feature>
<evidence type="ECO:0000259" key="4">
    <source>
        <dbReference type="Pfam" id="PF01171"/>
    </source>
</evidence>
<evidence type="ECO:0000259" key="5">
    <source>
        <dbReference type="Pfam" id="PF22082"/>
    </source>
</evidence>
<keyword evidence="3" id="KW-0067">ATP-binding</keyword>
<evidence type="ECO:0000256" key="1">
    <source>
        <dbReference type="ARBA" id="ARBA00022679"/>
    </source>
</evidence>
<dbReference type="PIRSF" id="PIRSF004976">
    <property type="entry name" value="ATPase_YdaO"/>
    <property type="match status" value="1"/>
</dbReference>
<keyword evidence="2" id="KW-0479">Metal-binding</keyword>
<feature type="binding site" evidence="2">
    <location>
        <position position="25"/>
    </location>
    <ligand>
        <name>Zn(2+)</name>
        <dbReference type="ChEBI" id="CHEBI:29105"/>
        <label>1</label>
    </ligand>
</feature>
<dbReference type="InterPro" id="IPR054306">
    <property type="entry name" value="TtuA-like_LIM_N"/>
</dbReference>
<dbReference type="EMBL" id="CP000112">
    <property type="protein sequence ID" value="ABB40404.1"/>
    <property type="molecule type" value="Genomic_DNA"/>
</dbReference>
<keyword evidence="3" id="KW-0547">Nucleotide-binding</keyword>
<dbReference type="GO" id="GO:0002144">
    <property type="term" value="C:cytosolic tRNA wobble base thiouridylase complex"/>
    <property type="evidence" value="ECO:0007669"/>
    <property type="project" value="TreeGrafter"/>
</dbReference>
<feature type="binding site" evidence="2">
    <location>
        <position position="279"/>
    </location>
    <ligand>
        <name>Zn(2+)</name>
        <dbReference type="ChEBI" id="CHEBI:29105"/>
        <label>2</label>
    </ligand>
</feature>
<feature type="domain" description="tRNA(Ile)-lysidine/2-thiocytidine synthase N-terminal" evidence="4">
    <location>
        <begin position="50"/>
        <end position="171"/>
    </location>
</feature>
<feature type="domain" description="2-thiouridine synthetase TtuA-like N-terminal LIM" evidence="5">
    <location>
        <begin position="2"/>
        <end position="26"/>
    </location>
</feature>
<dbReference type="GO" id="GO:0046872">
    <property type="term" value="F:metal ion binding"/>
    <property type="evidence" value="ECO:0007669"/>
    <property type="project" value="UniProtKB-KW"/>
</dbReference>
<feature type="binding site" evidence="2">
    <location>
        <position position="22"/>
    </location>
    <ligand>
        <name>Zn(2+)</name>
        <dbReference type="ChEBI" id="CHEBI:29105"/>
        <label>1</label>
    </ligand>
</feature>
<dbReference type="AlphaFoldDB" id="Q30V92"/>
<protein>
    <submittedName>
        <fullName evidence="6">Uncharacterized protein</fullName>
    </submittedName>
</protein>
<keyword evidence="1" id="KW-0808">Transferase</keyword>
<dbReference type="RefSeq" id="WP_011369284.1">
    <property type="nucleotide sequence ID" value="NC_007519.1"/>
</dbReference>
<dbReference type="Pfam" id="PF22082">
    <property type="entry name" value="TtuA_LIM_N"/>
    <property type="match status" value="1"/>
</dbReference>
<dbReference type="STRING" id="207559.Dde_3611"/>
<dbReference type="GO" id="GO:0000049">
    <property type="term" value="F:tRNA binding"/>
    <property type="evidence" value="ECO:0007669"/>
    <property type="project" value="InterPro"/>
</dbReference>
<dbReference type="PANTHER" id="PTHR11807:SF27">
    <property type="entry name" value="TRNA-5-METHYLURIDINE(54) 2-SULFURTRANSFERASE"/>
    <property type="match status" value="1"/>
</dbReference>
<feature type="binding site" evidence="3">
    <location>
        <position position="79"/>
    </location>
    <ligand>
        <name>ATP</name>
        <dbReference type="ChEBI" id="CHEBI:30616"/>
    </ligand>
</feature>
<accession>Q30V92</accession>
<proteinExistence type="predicted"/>
<keyword evidence="2" id="KW-0862">Zinc</keyword>
<evidence type="ECO:0000313" key="6">
    <source>
        <dbReference type="EMBL" id="ABB40404.1"/>
    </source>
</evidence>
<reference evidence="6 7" key="1">
    <citation type="journal article" date="2011" name="J. Bacteriol.">
        <title>Complete genome sequence and updated annotation of Desulfovibrio alaskensis G20.</title>
        <authorList>
            <person name="Hauser L.J."/>
            <person name="Land M.L."/>
            <person name="Brown S.D."/>
            <person name="Larimer F."/>
            <person name="Keller K.L."/>
            <person name="Rapp-Giles B.J."/>
            <person name="Price M.N."/>
            <person name="Lin M."/>
            <person name="Bruce D.C."/>
            <person name="Detter J.C."/>
            <person name="Tapia R."/>
            <person name="Han C.S."/>
            <person name="Goodwin L.A."/>
            <person name="Cheng J.F."/>
            <person name="Pitluck S."/>
            <person name="Copeland A."/>
            <person name="Lucas S."/>
            <person name="Nolan M."/>
            <person name="Lapidus A.L."/>
            <person name="Palumbo A.V."/>
            <person name="Wall J.D."/>
        </authorList>
    </citation>
    <scope>NUCLEOTIDE SEQUENCE [LARGE SCALE GENOMIC DNA]</scope>
    <source>
        <strain evidence="7">ATCC BAA 1058 / DSM 17464 / G20</strain>
    </source>
</reference>
<dbReference type="Pfam" id="PF01171">
    <property type="entry name" value="ATP_bind_3"/>
    <property type="match status" value="1"/>
</dbReference>
<dbReference type="InterPro" id="IPR011063">
    <property type="entry name" value="TilS/TtcA_N"/>
</dbReference>